<proteinExistence type="inferred from homology"/>
<organism evidence="12 13">
    <name type="scientific">Lysobacter panacisoli</name>
    <dbReference type="NCBI Taxonomy" id="1255263"/>
    <lineage>
        <taxon>Bacteria</taxon>
        <taxon>Pseudomonadati</taxon>
        <taxon>Pseudomonadota</taxon>
        <taxon>Gammaproteobacteria</taxon>
        <taxon>Lysobacterales</taxon>
        <taxon>Lysobacteraceae</taxon>
        <taxon>Lysobacter</taxon>
    </lineage>
</organism>
<dbReference type="PANTHER" id="PTHR34448:SF1">
    <property type="entry name" value="BLL6088 PROTEIN"/>
    <property type="match status" value="1"/>
</dbReference>
<evidence type="ECO:0000256" key="11">
    <source>
        <dbReference type="SAM" id="SignalP"/>
    </source>
</evidence>
<evidence type="ECO:0000256" key="3">
    <source>
        <dbReference type="ARBA" id="ARBA00001947"/>
    </source>
</evidence>
<comment type="caution">
    <text evidence="12">The sequence shown here is derived from an EMBL/GenBank/DDBJ whole genome shotgun (WGS) entry which is preliminary data.</text>
</comment>
<dbReference type="SUPFAM" id="SSF144052">
    <property type="entry name" value="Thermophilic metalloprotease-like"/>
    <property type="match status" value="1"/>
</dbReference>
<keyword evidence="8" id="KW-0378">Hydrolase</keyword>
<comment type="cofactor">
    <cofactor evidence="2">
        <name>Mg(2+)</name>
        <dbReference type="ChEBI" id="CHEBI:18420"/>
    </cofactor>
</comment>
<keyword evidence="5" id="KW-0031">Aminopeptidase</keyword>
<feature type="chain" id="PRO_5047202379" description="Aminopeptidase" evidence="11">
    <location>
        <begin position="21"/>
        <end position="427"/>
    </location>
</feature>
<dbReference type="RefSeq" id="WP_158983956.1">
    <property type="nucleotide sequence ID" value="NZ_BAABKY010000006.1"/>
</dbReference>
<keyword evidence="13" id="KW-1185">Reference proteome</keyword>
<dbReference type="Proteomes" id="UP001501083">
    <property type="component" value="Unassembled WGS sequence"/>
</dbReference>
<evidence type="ECO:0000256" key="10">
    <source>
        <dbReference type="SAM" id="MobiDB-lite"/>
    </source>
</evidence>
<gene>
    <name evidence="12" type="ORF">GCM10025759_34630</name>
</gene>
<evidence type="ECO:0008006" key="14">
    <source>
        <dbReference type="Google" id="ProtNLM"/>
    </source>
</evidence>
<evidence type="ECO:0000256" key="5">
    <source>
        <dbReference type="ARBA" id="ARBA00022438"/>
    </source>
</evidence>
<comment type="cofactor">
    <cofactor evidence="1">
        <name>Co(2+)</name>
        <dbReference type="ChEBI" id="CHEBI:48828"/>
    </cofactor>
</comment>
<evidence type="ECO:0000256" key="9">
    <source>
        <dbReference type="ARBA" id="ARBA00023049"/>
    </source>
</evidence>
<dbReference type="InterPro" id="IPR052170">
    <property type="entry name" value="M29_Exopeptidase"/>
</dbReference>
<dbReference type="EMBL" id="BAABKY010000006">
    <property type="protein sequence ID" value="GAA5082660.1"/>
    <property type="molecule type" value="Genomic_DNA"/>
</dbReference>
<evidence type="ECO:0000256" key="4">
    <source>
        <dbReference type="ARBA" id="ARBA00008236"/>
    </source>
</evidence>
<evidence type="ECO:0000256" key="8">
    <source>
        <dbReference type="ARBA" id="ARBA00022801"/>
    </source>
</evidence>
<evidence type="ECO:0000313" key="12">
    <source>
        <dbReference type="EMBL" id="GAA5082660.1"/>
    </source>
</evidence>
<dbReference type="PANTHER" id="PTHR34448">
    <property type="entry name" value="AMINOPEPTIDASE"/>
    <property type="match status" value="1"/>
</dbReference>
<dbReference type="InterPro" id="IPR035097">
    <property type="entry name" value="M29_N-terminal"/>
</dbReference>
<keyword evidence="9" id="KW-0482">Metalloprotease</keyword>
<protein>
    <recommendedName>
        <fullName evidence="14">Aminopeptidase</fullName>
    </recommendedName>
</protein>
<reference evidence="13" key="1">
    <citation type="journal article" date="2019" name="Int. J. Syst. Evol. Microbiol.">
        <title>The Global Catalogue of Microorganisms (GCM) 10K type strain sequencing project: providing services to taxonomists for standard genome sequencing and annotation.</title>
        <authorList>
            <consortium name="The Broad Institute Genomics Platform"/>
            <consortium name="The Broad Institute Genome Sequencing Center for Infectious Disease"/>
            <person name="Wu L."/>
            <person name="Ma J."/>
        </authorList>
    </citation>
    <scope>NUCLEOTIDE SEQUENCE [LARGE SCALE GENOMIC DNA]</scope>
    <source>
        <strain evidence="13">JCM 19212</strain>
    </source>
</reference>
<evidence type="ECO:0000313" key="13">
    <source>
        <dbReference type="Proteomes" id="UP001501083"/>
    </source>
</evidence>
<dbReference type="Gene3D" id="3.40.1830.10">
    <property type="entry name" value="Thermophilic metalloprotease (M29)"/>
    <property type="match status" value="1"/>
</dbReference>
<keyword evidence="6" id="KW-0645">Protease</keyword>
<evidence type="ECO:0000256" key="6">
    <source>
        <dbReference type="ARBA" id="ARBA00022670"/>
    </source>
</evidence>
<sequence length="427" mass="44924">MNRRPLAAGLAAACACILFAACQRPAETDTATSTAPPPPDAAPTTGTVEPASTAPRATTDLEQLAGRLVNQSAGVKEGEIVLITGRTQDAELLENIAVNVRKAGAFPLVTYGSDRLSRRLFFDVPDQYDSQTDAMVMKLAGMADVVISLSNNTDENLFEGADPKRLAARAKADEPIGQAFLKNNVRTVEVGNNMYPTAWRAERYGMSADDLAKAFWNGVNLDYSDLQARGEQVRTAIAAGNEVHVTHPNGTDLKLRVQGRKVLVSDGIISEADRKAGGPALAAYLPAGEVYTTPVPGSAEGKLVHTRSFYQGKPIDNLTLTVSGGKVTAMTGSGPGYDDFKAEYDAVGDARKDLIGFIDFGINPNVTLPTNSQVGNWMPAGAVTVGTGTNTWAGGDNSVPYGIVVFLPGASVTLDGKPVVEKGALKL</sequence>
<name>A0ABP9LSW7_9GAMM</name>
<evidence type="ECO:0000256" key="2">
    <source>
        <dbReference type="ARBA" id="ARBA00001946"/>
    </source>
</evidence>
<comment type="similarity">
    <text evidence="4">Belongs to the peptidase M29 family.</text>
</comment>
<accession>A0ABP9LSW7</accession>
<feature type="signal peptide" evidence="11">
    <location>
        <begin position="1"/>
        <end position="20"/>
    </location>
</feature>
<dbReference type="Pfam" id="PF02073">
    <property type="entry name" value="Peptidase_M29"/>
    <property type="match status" value="1"/>
</dbReference>
<evidence type="ECO:0000256" key="1">
    <source>
        <dbReference type="ARBA" id="ARBA00001941"/>
    </source>
</evidence>
<dbReference type="PROSITE" id="PS51257">
    <property type="entry name" value="PROKAR_LIPOPROTEIN"/>
    <property type="match status" value="1"/>
</dbReference>
<dbReference type="InterPro" id="IPR000787">
    <property type="entry name" value="Peptidase_M29"/>
</dbReference>
<evidence type="ECO:0000256" key="7">
    <source>
        <dbReference type="ARBA" id="ARBA00022723"/>
    </source>
</evidence>
<keyword evidence="7" id="KW-0479">Metal-binding</keyword>
<comment type="cofactor">
    <cofactor evidence="3">
        <name>Zn(2+)</name>
        <dbReference type="ChEBI" id="CHEBI:29105"/>
    </cofactor>
</comment>
<feature type="region of interest" description="Disordered" evidence="10">
    <location>
        <begin position="28"/>
        <end position="53"/>
    </location>
</feature>
<keyword evidence="11" id="KW-0732">Signal</keyword>